<protein>
    <submittedName>
        <fullName evidence="1">Uncharacterized protein</fullName>
    </submittedName>
</protein>
<proteinExistence type="predicted"/>
<comment type="caution">
    <text evidence="1">The sequence shown here is derived from an EMBL/GenBank/DDBJ whole genome shotgun (WGS) entry which is preliminary data.</text>
</comment>
<reference evidence="1" key="1">
    <citation type="journal article" date="2023" name="Nat. Commun.">
        <title>Diploid and tetraploid genomes of Acorus and the evolution of monocots.</title>
        <authorList>
            <person name="Ma L."/>
            <person name="Liu K.W."/>
            <person name="Li Z."/>
            <person name="Hsiao Y.Y."/>
            <person name="Qi Y."/>
            <person name="Fu T."/>
            <person name="Tang G.D."/>
            <person name="Zhang D."/>
            <person name="Sun W.H."/>
            <person name="Liu D.K."/>
            <person name="Li Y."/>
            <person name="Chen G.Z."/>
            <person name="Liu X.D."/>
            <person name="Liao X.Y."/>
            <person name="Jiang Y.T."/>
            <person name="Yu X."/>
            <person name="Hao Y."/>
            <person name="Huang J."/>
            <person name="Zhao X.W."/>
            <person name="Ke S."/>
            <person name="Chen Y.Y."/>
            <person name="Wu W.L."/>
            <person name="Hsu J.L."/>
            <person name="Lin Y.F."/>
            <person name="Huang M.D."/>
            <person name="Li C.Y."/>
            <person name="Huang L."/>
            <person name="Wang Z.W."/>
            <person name="Zhao X."/>
            <person name="Zhong W.Y."/>
            <person name="Peng D.H."/>
            <person name="Ahmad S."/>
            <person name="Lan S."/>
            <person name="Zhang J.S."/>
            <person name="Tsai W.C."/>
            <person name="Van de Peer Y."/>
            <person name="Liu Z.J."/>
        </authorList>
    </citation>
    <scope>NUCLEOTIDE SEQUENCE</scope>
    <source>
        <strain evidence="1">CP</strain>
    </source>
</reference>
<accession>A0AAV9F0H2</accession>
<organism evidence="1 2">
    <name type="scientific">Acorus calamus</name>
    <name type="common">Sweet flag</name>
    <dbReference type="NCBI Taxonomy" id="4465"/>
    <lineage>
        <taxon>Eukaryota</taxon>
        <taxon>Viridiplantae</taxon>
        <taxon>Streptophyta</taxon>
        <taxon>Embryophyta</taxon>
        <taxon>Tracheophyta</taxon>
        <taxon>Spermatophyta</taxon>
        <taxon>Magnoliopsida</taxon>
        <taxon>Liliopsida</taxon>
        <taxon>Acoraceae</taxon>
        <taxon>Acorus</taxon>
    </lineage>
</organism>
<sequence>MWVVHRFQMDTNQNHRKPRFSSFVFQKLWFFRYPDRQNDLWLPTSSVLQSRQNPDFTCVLSKNLGNLGYSLGNYMVPTGGFLKSVLGD</sequence>
<keyword evidence="2" id="KW-1185">Reference proteome</keyword>
<name>A0AAV9F0H2_ACOCL</name>
<dbReference type="EMBL" id="JAUJYO010000004">
    <property type="protein sequence ID" value="KAK1318704.1"/>
    <property type="molecule type" value="Genomic_DNA"/>
</dbReference>
<gene>
    <name evidence="1" type="ORF">QJS10_CPB04g00586</name>
</gene>
<dbReference type="Proteomes" id="UP001180020">
    <property type="component" value="Unassembled WGS sequence"/>
</dbReference>
<evidence type="ECO:0000313" key="1">
    <source>
        <dbReference type="EMBL" id="KAK1318704.1"/>
    </source>
</evidence>
<evidence type="ECO:0000313" key="2">
    <source>
        <dbReference type="Proteomes" id="UP001180020"/>
    </source>
</evidence>
<dbReference type="AlphaFoldDB" id="A0AAV9F0H2"/>
<reference evidence="1" key="2">
    <citation type="submission" date="2023-06" db="EMBL/GenBank/DDBJ databases">
        <authorList>
            <person name="Ma L."/>
            <person name="Liu K.-W."/>
            <person name="Li Z."/>
            <person name="Hsiao Y.-Y."/>
            <person name="Qi Y."/>
            <person name="Fu T."/>
            <person name="Tang G."/>
            <person name="Zhang D."/>
            <person name="Sun W.-H."/>
            <person name="Liu D.-K."/>
            <person name="Li Y."/>
            <person name="Chen G.-Z."/>
            <person name="Liu X.-D."/>
            <person name="Liao X.-Y."/>
            <person name="Jiang Y.-T."/>
            <person name="Yu X."/>
            <person name="Hao Y."/>
            <person name="Huang J."/>
            <person name="Zhao X.-W."/>
            <person name="Ke S."/>
            <person name="Chen Y.-Y."/>
            <person name="Wu W.-L."/>
            <person name="Hsu J.-L."/>
            <person name="Lin Y.-F."/>
            <person name="Huang M.-D."/>
            <person name="Li C.-Y."/>
            <person name="Huang L."/>
            <person name="Wang Z.-W."/>
            <person name="Zhao X."/>
            <person name="Zhong W.-Y."/>
            <person name="Peng D.-H."/>
            <person name="Ahmad S."/>
            <person name="Lan S."/>
            <person name="Zhang J.-S."/>
            <person name="Tsai W.-C."/>
            <person name="Van De Peer Y."/>
            <person name="Liu Z.-J."/>
        </authorList>
    </citation>
    <scope>NUCLEOTIDE SEQUENCE</scope>
    <source>
        <strain evidence="1">CP</strain>
        <tissue evidence="1">Leaves</tissue>
    </source>
</reference>